<name>A0AB34H8Y7_ESCRO</name>
<proteinExistence type="inferred from homology"/>
<feature type="signal peptide" evidence="2">
    <location>
        <begin position="1"/>
        <end position="18"/>
    </location>
</feature>
<dbReference type="PANTHER" id="PTHR11005">
    <property type="entry name" value="LYSOSOMAL ACID LIPASE-RELATED"/>
    <property type="match status" value="1"/>
</dbReference>
<evidence type="ECO:0000313" key="5">
    <source>
        <dbReference type="Proteomes" id="UP001159641"/>
    </source>
</evidence>
<dbReference type="SUPFAM" id="SSF53474">
    <property type="entry name" value="alpha/beta-Hydrolases"/>
    <property type="match status" value="1"/>
</dbReference>
<comment type="similarity">
    <text evidence="1">Belongs to the AB hydrolase superfamily. Lipase family.</text>
</comment>
<evidence type="ECO:0000256" key="1">
    <source>
        <dbReference type="ARBA" id="ARBA00010701"/>
    </source>
</evidence>
<dbReference type="GO" id="GO:0016788">
    <property type="term" value="F:hydrolase activity, acting on ester bonds"/>
    <property type="evidence" value="ECO:0007669"/>
    <property type="project" value="InterPro"/>
</dbReference>
<dbReference type="InterPro" id="IPR006693">
    <property type="entry name" value="AB_hydrolase_lipase"/>
</dbReference>
<feature type="chain" id="PRO_5044191641" description="Partial AB-hydrolase lipase domain-containing protein" evidence="2">
    <location>
        <begin position="19"/>
        <end position="351"/>
    </location>
</feature>
<comment type="caution">
    <text evidence="4">The sequence shown here is derived from an EMBL/GenBank/DDBJ whole genome shotgun (WGS) entry which is preliminary data.</text>
</comment>
<dbReference type="Gene3D" id="3.40.50.1820">
    <property type="entry name" value="alpha/beta hydrolase"/>
    <property type="match status" value="2"/>
</dbReference>
<dbReference type="Proteomes" id="UP001159641">
    <property type="component" value="Unassembled WGS sequence"/>
</dbReference>
<accession>A0AB34H8Y7</accession>
<dbReference type="Pfam" id="PF04083">
    <property type="entry name" value="Abhydro_lipase"/>
    <property type="match status" value="1"/>
</dbReference>
<evidence type="ECO:0000256" key="2">
    <source>
        <dbReference type="SAM" id="SignalP"/>
    </source>
</evidence>
<dbReference type="EMBL" id="JAIQCJ010001425">
    <property type="protein sequence ID" value="KAJ8789281.1"/>
    <property type="molecule type" value="Genomic_DNA"/>
</dbReference>
<dbReference type="AlphaFoldDB" id="A0AB34H8Y7"/>
<organism evidence="4 5">
    <name type="scientific">Eschrichtius robustus</name>
    <name type="common">California gray whale</name>
    <name type="synonym">Eschrichtius gibbosus</name>
    <dbReference type="NCBI Taxonomy" id="9764"/>
    <lineage>
        <taxon>Eukaryota</taxon>
        <taxon>Metazoa</taxon>
        <taxon>Chordata</taxon>
        <taxon>Craniata</taxon>
        <taxon>Vertebrata</taxon>
        <taxon>Euteleostomi</taxon>
        <taxon>Mammalia</taxon>
        <taxon>Eutheria</taxon>
        <taxon>Laurasiatheria</taxon>
        <taxon>Artiodactyla</taxon>
        <taxon>Whippomorpha</taxon>
        <taxon>Cetacea</taxon>
        <taxon>Mysticeti</taxon>
        <taxon>Eschrichtiidae</taxon>
        <taxon>Eschrichtius</taxon>
    </lineage>
</organism>
<feature type="domain" description="Partial AB-hydrolase lipase" evidence="3">
    <location>
        <begin position="50"/>
        <end position="90"/>
    </location>
</feature>
<dbReference type="InterPro" id="IPR029058">
    <property type="entry name" value="AB_hydrolase_fold"/>
</dbReference>
<reference evidence="4 5" key="1">
    <citation type="submission" date="2022-11" db="EMBL/GenBank/DDBJ databases">
        <title>Whole genome sequence of Eschrichtius robustus ER-17-0199.</title>
        <authorList>
            <person name="Bruniche-Olsen A."/>
            <person name="Black A.N."/>
            <person name="Fields C.J."/>
            <person name="Walden K."/>
            <person name="Dewoody J.A."/>
        </authorList>
    </citation>
    <scope>NUCLEOTIDE SEQUENCE [LARGE SCALE GENOMIC DNA]</scope>
    <source>
        <strain evidence="4">ER-17-0199</strain>
        <tissue evidence="4">Blubber</tissue>
    </source>
</reference>
<dbReference type="InterPro" id="IPR025483">
    <property type="entry name" value="Lipase_euk"/>
</dbReference>
<dbReference type="GO" id="GO:0006629">
    <property type="term" value="P:lipid metabolic process"/>
    <property type="evidence" value="ECO:0007669"/>
    <property type="project" value="InterPro"/>
</dbReference>
<dbReference type="PIRSF" id="PIRSF000862">
    <property type="entry name" value="Steryl_ester_lip"/>
    <property type="match status" value="1"/>
</dbReference>
<evidence type="ECO:0000259" key="3">
    <source>
        <dbReference type="Pfam" id="PF04083"/>
    </source>
</evidence>
<sequence>MMWLFLTTTYLICGTLNAGRFFNLEKEANPEVWMNIRRCLANAHIFTGQSEIITYNGYPSEEYKVTTQDGYILSVNRIPHGRRDTRSTGRRCVSPEKENCIVLSPVLSGFAAFATMPELAQRIKMNFALSPVISLKYPTGIFTSFFLLSSSSVKYSILYLSAQKLATLEHYQKGDVYTEPNGCVYVPFSHWIVNTEHPAYKTGRVFVMENYSLNFLYIQKDRVSIAFLRSAVNNHDSYCEYYFSIKHLIQLYRSDEFRAYDWGSEAENMHHYNQSRPPLYDLTAMKVPTAIWVGGKDVLVTPRDVTRILPQIRNLRYFNLLPDWNHFDFIWGLDAAQRVYSKIIDLMKSFP</sequence>
<keyword evidence="2" id="KW-0732">Signal</keyword>
<evidence type="ECO:0000313" key="4">
    <source>
        <dbReference type="EMBL" id="KAJ8789281.1"/>
    </source>
</evidence>
<protein>
    <recommendedName>
        <fullName evidence="3">Partial AB-hydrolase lipase domain-containing protein</fullName>
    </recommendedName>
</protein>
<gene>
    <name evidence="4" type="ORF">J1605_021808</name>
</gene>
<keyword evidence="5" id="KW-1185">Reference proteome</keyword>